<dbReference type="GO" id="GO:0051301">
    <property type="term" value="P:cell division"/>
    <property type="evidence" value="ECO:0007669"/>
    <property type="project" value="UniProtKB-KW"/>
</dbReference>
<accession>A0A8T9ZZU2</accession>
<protein>
    <submittedName>
        <fullName evidence="1">Cell division protein SepF</fullName>
    </submittedName>
</protein>
<dbReference type="EMBL" id="CP096019">
    <property type="protein sequence ID" value="UPM42350.1"/>
    <property type="molecule type" value="Genomic_DNA"/>
</dbReference>
<evidence type="ECO:0000313" key="1">
    <source>
        <dbReference type="EMBL" id="UPM42350.1"/>
    </source>
</evidence>
<evidence type="ECO:0000313" key="2">
    <source>
        <dbReference type="Proteomes" id="UP000831768"/>
    </source>
</evidence>
<dbReference type="KEGG" id="haad:MW046_10310"/>
<dbReference type="Gene3D" id="3.30.110.150">
    <property type="entry name" value="SepF-like protein"/>
    <property type="match status" value="1"/>
</dbReference>
<gene>
    <name evidence="1" type="primary">sepF</name>
    <name evidence="1" type="ORF">MW046_10310</name>
</gene>
<dbReference type="GeneID" id="71928443"/>
<sequence length="122" mass="13485">MGFMDKLLSEGGGHSHQHTTDDYVELDFDDFETKVPDAETNIHVAKLSSKQDVIVIKDAIYDGDIVIADLTRHSTKDRAMEHITDELKQVANEVGGDIVQKDDDQLIIAPSGVGISRKKLSH</sequence>
<dbReference type="InterPro" id="IPR038594">
    <property type="entry name" value="SepF-like_sf"/>
</dbReference>
<dbReference type="AlphaFoldDB" id="A0A8T9ZZU2"/>
<dbReference type="Proteomes" id="UP000831768">
    <property type="component" value="Chromosome"/>
</dbReference>
<dbReference type="Pfam" id="PF04472">
    <property type="entry name" value="SepF"/>
    <property type="match status" value="1"/>
</dbReference>
<keyword evidence="1" id="KW-0131">Cell cycle</keyword>
<dbReference type="InterPro" id="IPR012426">
    <property type="entry name" value="SepF_arc"/>
</dbReference>
<keyword evidence="1" id="KW-0132">Cell division</keyword>
<organism evidence="1 2">
    <name type="scientific">Halocatena salina</name>
    <dbReference type="NCBI Taxonomy" id="2934340"/>
    <lineage>
        <taxon>Archaea</taxon>
        <taxon>Methanobacteriati</taxon>
        <taxon>Methanobacteriota</taxon>
        <taxon>Stenosarchaea group</taxon>
        <taxon>Halobacteria</taxon>
        <taxon>Halobacteriales</taxon>
        <taxon>Natronomonadaceae</taxon>
        <taxon>Halocatena</taxon>
    </lineage>
</organism>
<dbReference type="RefSeq" id="WP_247993024.1">
    <property type="nucleotide sequence ID" value="NZ_CP096019.1"/>
</dbReference>
<dbReference type="InterPro" id="IPR007561">
    <property type="entry name" value="Cell_div_SepF/SepF-rel"/>
</dbReference>
<name>A0A8T9ZZU2_9EURY</name>
<reference evidence="1" key="1">
    <citation type="submission" date="2022-04" db="EMBL/GenBank/DDBJ databases">
        <title>Halocatena sp. nov., isolated from a salt lake.</title>
        <authorList>
            <person name="Cui H.-L."/>
        </authorList>
    </citation>
    <scope>NUCLEOTIDE SEQUENCE</scope>
    <source>
        <strain evidence="1">AD-1</strain>
    </source>
</reference>
<keyword evidence="2" id="KW-1185">Reference proteome</keyword>
<proteinExistence type="predicted"/>
<dbReference type="PIRSF" id="PIRSF019313">
    <property type="entry name" value="UCP019313"/>
    <property type="match status" value="1"/>
</dbReference>